<evidence type="ECO:0000313" key="3">
    <source>
        <dbReference type="EMBL" id="MTW12901.1"/>
    </source>
</evidence>
<dbReference type="RefSeq" id="WP_155455831.1">
    <property type="nucleotide sequence ID" value="NZ_WNKX01000017.1"/>
</dbReference>
<dbReference type="Pfam" id="PF12158">
    <property type="entry name" value="DUF3592"/>
    <property type="match status" value="1"/>
</dbReference>
<keyword evidence="1" id="KW-0472">Membrane</keyword>
<comment type="caution">
    <text evidence="3">The sequence shown here is derived from an EMBL/GenBank/DDBJ whole genome shotgun (WGS) entry which is preliminary data.</text>
</comment>
<dbReference type="AlphaFoldDB" id="A0A6L6QL59"/>
<evidence type="ECO:0000313" key="4">
    <source>
        <dbReference type="Proteomes" id="UP000472320"/>
    </source>
</evidence>
<reference evidence="3 4" key="1">
    <citation type="submission" date="2019-11" db="EMBL/GenBank/DDBJ databases">
        <title>Type strains purchased from KCTC, JCM and DSMZ.</title>
        <authorList>
            <person name="Lu H."/>
        </authorList>
    </citation>
    <scope>NUCLEOTIDE SEQUENCE [LARGE SCALE GENOMIC DNA]</scope>
    <source>
        <strain evidence="3 4">JCM 31587</strain>
    </source>
</reference>
<proteinExistence type="predicted"/>
<accession>A0A6L6QL59</accession>
<dbReference type="OrthoDB" id="5657095at2"/>
<feature type="transmembrane region" description="Helical" evidence="1">
    <location>
        <begin position="6"/>
        <end position="33"/>
    </location>
</feature>
<dbReference type="EMBL" id="WNKX01000017">
    <property type="protein sequence ID" value="MTW12901.1"/>
    <property type="molecule type" value="Genomic_DNA"/>
</dbReference>
<sequence>MKISEVAAGIFVSLFILAFAGVFTWAGIGYGALPLYVQMRDSRAAESYMPVPAEVESVVLDDLYSKKGGTSYFTRAEFRYTFEGRPYRSKRVSFNRSADKEGEYQQHVFARLLDAKSNHKPIEIWVDPNHPEKSVYDRSTRSDRALTYLVVALMFTPIGLGFLFMILRGWWRLYAEHIKKKEWEASRSARGLPTGR</sequence>
<keyword evidence="4" id="KW-1185">Reference proteome</keyword>
<evidence type="ECO:0000259" key="2">
    <source>
        <dbReference type="Pfam" id="PF12158"/>
    </source>
</evidence>
<dbReference type="InterPro" id="IPR021994">
    <property type="entry name" value="DUF3592"/>
</dbReference>
<gene>
    <name evidence="3" type="ORF">GM658_20040</name>
</gene>
<dbReference type="Proteomes" id="UP000472320">
    <property type="component" value="Unassembled WGS sequence"/>
</dbReference>
<protein>
    <submittedName>
        <fullName evidence="3">DUF3592 domain-containing protein</fullName>
    </submittedName>
</protein>
<feature type="domain" description="DUF3592" evidence="2">
    <location>
        <begin position="51"/>
        <end position="139"/>
    </location>
</feature>
<keyword evidence="1" id="KW-0812">Transmembrane</keyword>
<name>A0A6L6QL59_9BURK</name>
<keyword evidence="1" id="KW-1133">Transmembrane helix</keyword>
<feature type="transmembrane region" description="Helical" evidence="1">
    <location>
        <begin position="146"/>
        <end position="167"/>
    </location>
</feature>
<evidence type="ECO:0000256" key="1">
    <source>
        <dbReference type="SAM" id="Phobius"/>
    </source>
</evidence>
<organism evidence="3 4">
    <name type="scientific">Massilia eburnea</name>
    <dbReference type="NCBI Taxonomy" id="1776165"/>
    <lineage>
        <taxon>Bacteria</taxon>
        <taxon>Pseudomonadati</taxon>
        <taxon>Pseudomonadota</taxon>
        <taxon>Betaproteobacteria</taxon>
        <taxon>Burkholderiales</taxon>
        <taxon>Oxalobacteraceae</taxon>
        <taxon>Telluria group</taxon>
        <taxon>Massilia</taxon>
    </lineage>
</organism>